<protein>
    <recommendedName>
        <fullName evidence="1">DUF6546 domain-containing protein</fullName>
    </recommendedName>
</protein>
<name>A0A7C8MQI2_9PEZI</name>
<dbReference type="InterPro" id="IPR046676">
    <property type="entry name" value="DUF6546"/>
</dbReference>
<evidence type="ECO:0000259" key="1">
    <source>
        <dbReference type="Pfam" id="PF20183"/>
    </source>
</evidence>
<dbReference type="EMBL" id="WUBL01000093">
    <property type="protein sequence ID" value="KAF2966273.1"/>
    <property type="molecule type" value="Genomic_DNA"/>
</dbReference>
<dbReference type="AlphaFoldDB" id="A0A7C8MQI2"/>
<dbReference type="OrthoDB" id="5985073at2759"/>
<keyword evidence="3" id="KW-1185">Reference proteome</keyword>
<evidence type="ECO:0000313" key="2">
    <source>
        <dbReference type="EMBL" id="KAF2966273.1"/>
    </source>
</evidence>
<dbReference type="Proteomes" id="UP000481858">
    <property type="component" value="Unassembled WGS sequence"/>
</dbReference>
<dbReference type="Pfam" id="PF20183">
    <property type="entry name" value="DUF6546"/>
    <property type="match status" value="1"/>
</dbReference>
<comment type="caution">
    <text evidence="2">The sequence shown here is derived from an EMBL/GenBank/DDBJ whole genome shotgun (WGS) entry which is preliminary data.</text>
</comment>
<proteinExistence type="predicted"/>
<evidence type="ECO:0000313" key="3">
    <source>
        <dbReference type="Proteomes" id="UP000481858"/>
    </source>
</evidence>
<gene>
    <name evidence="2" type="ORF">GQX73_g7303</name>
</gene>
<feature type="domain" description="DUF6546" evidence="1">
    <location>
        <begin position="379"/>
        <end position="465"/>
    </location>
</feature>
<sequence>MAEIGDLPLEILEKIVCLALLPRTSHRAGQIASVNSLWQNIVEKKTFEKLRLGVDDISTVMEILRNRPERFSLVRHIIFDVVLPTYSPADCTTVESPRDRFHNDIAFSMSMNALLNHLGQWPSTGQALELQLYVFSPTDARCLIGNLWVRYWYGVVPGDILHNRMYGAVLELYRKTNKPVPAVTKFTIRDDCERYIAVSGFECLLRAFTGLKELNIRHWDSFKHSPDSSRRANRRRMALALEQISDSVRSMKFNVIYYPPADHRFSGQRTCEDGNQSDPLTVAYRNTTQKMIVVDVYGMLGTPELFWPKEVNAANPAPFWPNLKRMELYYHILDPTGEWLFDSDSHTDSRHQADLPFFNPPTNVIPAEDFSPMQNRFTANQQKMDDFYSAVAKAVANMPKLEHLRLQAITYWDGNVAPFHVFKFTLDGTMGCATWSGTPPFEPSVDVIGAWRKMARERDLFLSFESKDPE</sequence>
<reference evidence="2 3" key="1">
    <citation type="submission" date="2019-12" db="EMBL/GenBank/DDBJ databases">
        <title>Draft genome sequence of the ascomycete Xylaria multiplex DSM 110363.</title>
        <authorList>
            <person name="Buettner E."/>
            <person name="Kellner H."/>
        </authorList>
    </citation>
    <scope>NUCLEOTIDE SEQUENCE [LARGE SCALE GENOMIC DNA]</scope>
    <source>
        <strain evidence="2 3">DSM 110363</strain>
    </source>
</reference>
<dbReference type="InParanoid" id="A0A7C8MQI2"/>
<accession>A0A7C8MQI2</accession>
<organism evidence="2 3">
    <name type="scientific">Xylaria multiplex</name>
    <dbReference type="NCBI Taxonomy" id="323545"/>
    <lineage>
        <taxon>Eukaryota</taxon>
        <taxon>Fungi</taxon>
        <taxon>Dikarya</taxon>
        <taxon>Ascomycota</taxon>
        <taxon>Pezizomycotina</taxon>
        <taxon>Sordariomycetes</taxon>
        <taxon>Xylariomycetidae</taxon>
        <taxon>Xylariales</taxon>
        <taxon>Xylariaceae</taxon>
        <taxon>Xylaria</taxon>
    </lineage>
</organism>